<sequence>MERLWETHRGRIVGIGAGLLFGIIYLIVGLWKTFIFTLFVLAGFMAGHRADSRDDLRHVLESIIPDKWFRK</sequence>
<keyword evidence="1" id="KW-0812">Transmembrane</keyword>
<dbReference type="OrthoDB" id="1798631at2"/>
<dbReference type="InterPro" id="IPR018730">
    <property type="entry name" value="DUF2273"/>
</dbReference>
<proteinExistence type="predicted"/>
<keyword evidence="1" id="KW-1133">Transmembrane helix</keyword>
<dbReference type="EMBL" id="QBKR01000025">
    <property type="protein sequence ID" value="PTX53927.1"/>
    <property type="molecule type" value="Genomic_DNA"/>
</dbReference>
<dbReference type="Pfam" id="PF10031">
    <property type="entry name" value="DUF2273"/>
    <property type="match status" value="1"/>
</dbReference>
<accession>A0A2T6BCX1</accession>
<protein>
    <submittedName>
        <fullName evidence="2">Small integral membrane protein DUF2273</fullName>
    </submittedName>
</protein>
<name>A0A2T6BCX1_9BACL</name>
<organism evidence="2 3">
    <name type="scientific">Melghirimyces profundicolus</name>
    <dbReference type="NCBI Taxonomy" id="1242148"/>
    <lineage>
        <taxon>Bacteria</taxon>
        <taxon>Bacillati</taxon>
        <taxon>Bacillota</taxon>
        <taxon>Bacilli</taxon>
        <taxon>Bacillales</taxon>
        <taxon>Thermoactinomycetaceae</taxon>
        <taxon>Melghirimyces</taxon>
    </lineage>
</organism>
<keyword evidence="1" id="KW-0472">Membrane</keyword>
<evidence type="ECO:0000313" key="3">
    <source>
        <dbReference type="Proteomes" id="UP000244240"/>
    </source>
</evidence>
<feature type="transmembrane region" description="Helical" evidence="1">
    <location>
        <begin position="12"/>
        <end position="28"/>
    </location>
</feature>
<evidence type="ECO:0000256" key="1">
    <source>
        <dbReference type="SAM" id="Phobius"/>
    </source>
</evidence>
<keyword evidence="3" id="KW-1185">Reference proteome</keyword>
<reference evidence="2 3" key="1">
    <citation type="submission" date="2018-04" db="EMBL/GenBank/DDBJ databases">
        <title>Genomic Encyclopedia of Archaeal and Bacterial Type Strains, Phase II (KMG-II): from individual species to whole genera.</title>
        <authorList>
            <person name="Goeker M."/>
        </authorList>
    </citation>
    <scope>NUCLEOTIDE SEQUENCE [LARGE SCALE GENOMIC DNA]</scope>
    <source>
        <strain evidence="2 3">DSM 45787</strain>
    </source>
</reference>
<evidence type="ECO:0000313" key="2">
    <source>
        <dbReference type="EMBL" id="PTX53927.1"/>
    </source>
</evidence>
<comment type="caution">
    <text evidence="2">The sequence shown here is derived from an EMBL/GenBank/DDBJ whole genome shotgun (WGS) entry which is preliminary data.</text>
</comment>
<dbReference type="Proteomes" id="UP000244240">
    <property type="component" value="Unassembled WGS sequence"/>
</dbReference>
<dbReference type="AlphaFoldDB" id="A0A2T6BCX1"/>
<gene>
    <name evidence="2" type="ORF">C8P63_12545</name>
</gene>